<protein>
    <submittedName>
        <fullName evidence="1">Uncharacterized protein</fullName>
    </submittedName>
</protein>
<comment type="caution">
    <text evidence="1">The sequence shown here is derived from an EMBL/GenBank/DDBJ whole genome shotgun (WGS) entry which is preliminary data.</text>
</comment>
<name>A0A2S4MBR8_9BURK</name>
<proteinExistence type="predicted"/>
<evidence type="ECO:0000313" key="2">
    <source>
        <dbReference type="Proteomes" id="UP000237381"/>
    </source>
</evidence>
<reference evidence="1 2" key="1">
    <citation type="submission" date="2018-01" db="EMBL/GenBank/DDBJ databases">
        <title>Genomic Encyclopedia of Type Strains, Phase III (KMG-III): the genomes of soil and plant-associated and newly described type strains.</title>
        <authorList>
            <person name="Whitman W."/>
        </authorList>
    </citation>
    <scope>NUCLEOTIDE SEQUENCE [LARGE SCALE GENOMIC DNA]</scope>
    <source>
        <strain evidence="1 2">JCM 18070</strain>
    </source>
</reference>
<dbReference type="Proteomes" id="UP000237381">
    <property type="component" value="Unassembled WGS sequence"/>
</dbReference>
<organism evidence="1 2">
    <name type="scientific">Paraburkholderia eburnea</name>
    <dbReference type="NCBI Taxonomy" id="1189126"/>
    <lineage>
        <taxon>Bacteria</taxon>
        <taxon>Pseudomonadati</taxon>
        <taxon>Pseudomonadota</taxon>
        <taxon>Betaproteobacteria</taxon>
        <taxon>Burkholderiales</taxon>
        <taxon>Burkholderiaceae</taxon>
        <taxon>Paraburkholderia</taxon>
    </lineage>
</organism>
<sequence length="99" mass="11495">MSGVSCFCTSIKLHKNNDLYQWLIWIVLLRCKSFVFRLPSLTLGRVLHFASKLTEPLQPVWSDFHPALIFQFACVPARAQTNYVPRIFKVLLKCNPFHS</sequence>
<dbReference type="EMBL" id="PQGA01000005">
    <property type="protein sequence ID" value="POR52200.1"/>
    <property type="molecule type" value="Genomic_DNA"/>
</dbReference>
<evidence type="ECO:0000313" key="1">
    <source>
        <dbReference type="EMBL" id="POR52200.1"/>
    </source>
</evidence>
<accession>A0A2S4MBR8</accession>
<gene>
    <name evidence="1" type="ORF">B0G62_105168</name>
</gene>
<keyword evidence="2" id="KW-1185">Reference proteome</keyword>
<dbReference type="AlphaFoldDB" id="A0A2S4MBR8"/>